<dbReference type="InterPro" id="IPR011333">
    <property type="entry name" value="SKP1/BTB/POZ_sf"/>
</dbReference>
<dbReference type="InterPro" id="IPR000210">
    <property type="entry name" value="BTB/POZ_dom"/>
</dbReference>
<dbReference type="Bgee" id="WBGene00016546">
    <property type="expression patterns" value="Expressed in pharyngeal muscle cell (C elegans) and 3 other cell types or tissues"/>
</dbReference>
<name>Q9TZA9_CAEEL</name>
<dbReference type="InterPro" id="IPR003131">
    <property type="entry name" value="T1-type_BTB"/>
</dbReference>
<evidence type="ECO:0000256" key="1">
    <source>
        <dbReference type="SAM" id="Coils"/>
    </source>
</evidence>
<dbReference type="CTD" id="183353"/>
<accession>Q9TZA9</accession>
<dbReference type="InterPro" id="IPR045068">
    <property type="entry name" value="BACURD1-3"/>
</dbReference>
<dbReference type="HOGENOM" id="CLU_086154_0_0_1"/>
<dbReference type="SUPFAM" id="SSF54695">
    <property type="entry name" value="POZ domain"/>
    <property type="match status" value="1"/>
</dbReference>
<dbReference type="GeneID" id="183353"/>
<dbReference type="EMBL" id="BX284602">
    <property type="protein sequence ID" value="CCD66464.1"/>
    <property type="molecule type" value="Genomic_DNA"/>
</dbReference>
<feature type="region of interest" description="Disordered" evidence="2">
    <location>
        <begin position="212"/>
        <end position="231"/>
    </location>
</feature>
<feature type="domain" description="BTB" evidence="3">
    <location>
        <begin position="6"/>
        <end position="74"/>
    </location>
</feature>
<keyword evidence="5" id="KW-1185">Reference proteome</keyword>
<dbReference type="PANTHER" id="PTHR11145:SF19">
    <property type="entry name" value="BTB DOMAIN-CONTAINING PROTEIN-RELATED"/>
    <property type="match status" value="1"/>
</dbReference>
<evidence type="ECO:0000313" key="5">
    <source>
        <dbReference type="Proteomes" id="UP000001940"/>
    </source>
</evidence>
<dbReference type="Gene3D" id="3.30.710.10">
    <property type="entry name" value="Potassium Channel Kv1.1, Chain A"/>
    <property type="match status" value="1"/>
</dbReference>
<dbReference type="FunCoup" id="Q9TZA9">
    <property type="interactions" value="83"/>
</dbReference>
<dbReference type="WormBase" id="C40A11.3">
    <property type="protein sequence ID" value="CE45614"/>
    <property type="gene ID" value="WBGene00016546"/>
</dbReference>
<dbReference type="Pfam" id="PF02214">
    <property type="entry name" value="BTB_2"/>
    <property type="match status" value="1"/>
</dbReference>
<evidence type="ECO:0000256" key="2">
    <source>
        <dbReference type="SAM" id="MobiDB-lite"/>
    </source>
</evidence>
<dbReference type="AlphaFoldDB" id="Q9TZA9"/>
<reference evidence="4 5" key="1">
    <citation type="journal article" date="1998" name="Science">
        <title>Genome sequence of the nematode C. elegans: a platform for investigating biology.</title>
        <authorList>
            <consortium name="The C. elegans sequencing consortium"/>
            <person name="Sulson J.E."/>
            <person name="Waterston R."/>
        </authorList>
    </citation>
    <scope>NUCLEOTIDE SEQUENCE [LARGE SCALE GENOMIC DNA]</scope>
    <source>
        <strain evidence="4 5">Bristol N2</strain>
    </source>
</reference>
<sequence length="231" mass="26793">MCSPANIMMLNIGGTVFHTSKATLTGINGFFKMLLESDIPLHKDESNCIFIDRSPKHFDVILNFLRDGDVDLPELEKEVKEVRREAQFYLLDGLVYLCNWKLNTAIHVLKNDTEKLEFQRKNDKPRLLIKYGDINDVVEYWRLRFNIPEILEKYGNKLHIAFQIESNICHSTLQFKEKIRILTRHPTEDPYEEFTGFVDEFLAEIVADSRDNEDDSANSEGDAHNQDAALI</sequence>
<dbReference type="Proteomes" id="UP000001940">
    <property type="component" value="Chromosome II"/>
</dbReference>
<dbReference type="InParanoid" id="Q9TZA9"/>
<organism evidence="4 5">
    <name type="scientific">Caenorhabditis elegans</name>
    <dbReference type="NCBI Taxonomy" id="6239"/>
    <lineage>
        <taxon>Eukaryota</taxon>
        <taxon>Metazoa</taxon>
        <taxon>Ecdysozoa</taxon>
        <taxon>Nematoda</taxon>
        <taxon>Chromadorea</taxon>
        <taxon>Rhabditida</taxon>
        <taxon>Rhabditina</taxon>
        <taxon>Rhabditomorpha</taxon>
        <taxon>Rhabditoidea</taxon>
        <taxon>Rhabditidae</taxon>
        <taxon>Peloderinae</taxon>
        <taxon>Caenorhabditis</taxon>
    </lineage>
</organism>
<dbReference type="PANTHER" id="PTHR11145">
    <property type="entry name" value="BTB/POZ DOMAIN-CONTAINING ADAPTER FOR CUL3-MEDIATED RHOA DEGRADATION PROTEIN FAMILY MEMBER"/>
    <property type="match status" value="1"/>
</dbReference>
<dbReference type="SMART" id="SM00225">
    <property type="entry name" value="BTB"/>
    <property type="match status" value="1"/>
</dbReference>
<evidence type="ECO:0000313" key="6">
    <source>
        <dbReference type="WormBase" id="C40A11.3"/>
    </source>
</evidence>
<evidence type="ECO:0000259" key="3">
    <source>
        <dbReference type="PROSITE" id="PS50097"/>
    </source>
</evidence>
<dbReference type="IntAct" id="Q9TZA9">
    <property type="interactions" value="1"/>
</dbReference>
<dbReference type="SMR" id="Q9TZA9"/>
<dbReference type="STRING" id="6239.C40A11.3.1"/>
<dbReference type="KEGG" id="cel:CELE_C40A11.3"/>
<dbReference type="eggNOG" id="KOG2716">
    <property type="taxonomic scope" value="Eukaryota"/>
</dbReference>
<feature type="coiled-coil region" evidence="1">
    <location>
        <begin position="65"/>
        <end position="92"/>
    </location>
</feature>
<dbReference type="OrthoDB" id="2414723at2759"/>
<dbReference type="PaxDb" id="6239-C40A11.3"/>
<gene>
    <name evidence="4 6" type="ORF">C40A11.3</name>
    <name evidence="4" type="ORF">CELE_C40A11.3</name>
</gene>
<dbReference type="CDD" id="cd18316">
    <property type="entry name" value="BTB_POZ_KCTD-like"/>
    <property type="match status" value="1"/>
</dbReference>
<dbReference type="PROSITE" id="PS50097">
    <property type="entry name" value="BTB"/>
    <property type="match status" value="1"/>
</dbReference>
<protein>
    <submittedName>
        <fullName evidence="4">BTB domain-containing protein</fullName>
    </submittedName>
</protein>
<keyword evidence="1" id="KW-0175">Coiled coil</keyword>
<proteinExistence type="predicted"/>
<dbReference type="GO" id="GO:0051260">
    <property type="term" value="P:protein homooligomerization"/>
    <property type="evidence" value="ECO:0007669"/>
    <property type="project" value="InterPro"/>
</dbReference>
<dbReference type="UCSC" id="C40A11.3">
    <property type="organism name" value="c. elegans"/>
</dbReference>
<dbReference type="RefSeq" id="NP_494196.2">
    <property type="nucleotide sequence ID" value="NM_061795.4"/>
</dbReference>
<dbReference type="AGR" id="WB:WBGene00016546"/>
<dbReference type="PhylomeDB" id="Q9TZA9"/>
<evidence type="ECO:0000313" key="4">
    <source>
        <dbReference type="EMBL" id="CCD66464.1"/>
    </source>
</evidence>